<accession>A0A7W7ZKT8</accession>
<keyword evidence="2" id="KW-1185">Reference proteome</keyword>
<dbReference type="EMBL" id="JACHIP010000053">
    <property type="protein sequence ID" value="MBB5061558.1"/>
    <property type="molecule type" value="Genomic_DNA"/>
</dbReference>
<evidence type="ECO:0000313" key="2">
    <source>
        <dbReference type="Proteomes" id="UP000540989"/>
    </source>
</evidence>
<evidence type="ECO:0000313" key="1">
    <source>
        <dbReference type="EMBL" id="MBB5061558.1"/>
    </source>
</evidence>
<reference evidence="1 2" key="1">
    <citation type="submission" date="2020-08" db="EMBL/GenBank/DDBJ databases">
        <title>Genomic Encyclopedia of Type Strains, Phase IV (KMG-V): Genome sequencing to study the core and pangenomes of soil and plant-associated prokaryotes.</title>
        <authorList>
            <person name="Whitman W."/>
        </authorList>
    </citation>
    <scope>NUCLEOTIDE SEQUENCE [LARGE SCALE GENOMIC DNA]</scope>
    <source>
        <strain evidence="1 2">M8UP14</strain>
    </source>
</reference>
<sequence>MPGPELNIIGVYRPQISAETWNEQLRVTDDEAYTKKHFDELVLIEATVNGLEEPFDMGEFGQMQAEFPDDPKRMQVGYDEGLLSADGETLIDRKMNCVHGTGPQRFAVYLHMFDPQRPLRWQCGEVMCPSVQDVPVRLLLLMPYTACS</sequence>
<gene>
    <name evidence="1" type="ORF">HDF16_006294</name>
</gene>
<dbReference type="Proteomes" id="UP000540989">
    <property type="component" value="Unassembled WGS sequence"/>
</dbReference>
<dbReference type="RefSeq" id="WP_184224490.1">
    <property type="nucleotide sequence ID" value="NZ_JACHIP010000053.1"/>
</dbReference>
<organism evidence="1 2">
    <name type="scientific">Granulicella aggregans</name>
    <dbReference type="NCBI Taxonomy" id="474949"/>
    <lineage>
        <taxon>Bacteria</taxon>
        <taxon>Pseudomonadati</taxon>
        <taxon>Acidobacteriota</taxon>
        <taxon>Terriglobia</taxon>
        <taxon>Terriglobales</taxon>
        <taxon>Acidobacteriaceae</taxon>
        <taxon>Granulicella</taxon>
    </lineage>
</organism>
<protein>
    <submittedName>
        <fullName evidence="1">Uncharacterized protein</fullName>
    </submittedName>
</protein>
<proteinExistence type="predicted"/>
<dbReference type="AlphaFoldDB" id="A0A7W7ZKT8"/>
<name>A0A7W7ZKT8_9BACT</name>
<comment type="caution">
    <text evidence="1">The sequence shown here is derived from an EMBL/GenBank/DDBJ whole genome shotgun (WGS) entry which is preliminary data.</text>
</comment>